<dbReference type="EMBL" id="CM037161">
    <property type="protein sequence ID" value="KAH7853336.1"/>
    <property type="molecule type" value="Genomic_DNA"/>
</dbReference>
<accession>A0ACB7YIV2</accession>
<evidence type="ECO:0000313" key="2">
    <source>
        <dbReference type="Proteomes" id="UP000828048"/>
    </source>
</evidence>
<dbReference type="Proteomes" id="UP000828048">
    <property type="component" value="Chromosome 11"/>
</dbReference>
<comment type="caution">
    <text evidence="1">The sequence shown here is derived from an EMBL/GenBank/DDBJ whole genome shotgun (WGS) entry which is preliminary data.</text>
</comment>
<keyword evidence="2" id="KW-1185">Reference proteome</keyword>
<organism evidence="1 2">
    <name type="scientific">Vaccinium darrowii</name>
    <dbReference type="NCBI Taxonomy" id="229202"/>
    <lineage>
        <taxon>Eukaryota</taxon>
        <taxon>Viridiplantae</taxon>
        <taxon>Streptophyta</taxon>
        <taxon>Embryophyta</taxon>
        <taxon>Tracheophyta</taxon>
        <taxon>Spermatophyta</taxon>
        <taxon>Magnoliopsida</taxon>
        <taxon>eudicotyledons</taxon>
        <taxon>Gunneridae</taxon>
        <taxon>Pentapetalae</taxon>
        <taxon>asterids</taxon>
        <taxon>Ericales</taxon>
        <taxon>Ericaceae</taxon>
        <taxon>Vaccinioideae</taxon>
        <taxon>Vaccinieae</taxon>
        <taxon>Vaccinium</taxon>
    </lineage>
</organism>
<gene>
    <name evidence="1" type="ORF">Vadar_001323</name>
</gene>
<protein>
    <submittedName>
        <fullName evidence="1">Uncharacterized protein</fullName>
    </submittedName>
</protein>
<proteinExistence type="predicted"/>
<sequence length="734" mass="79098">MASRVKEDERNERIIRNLLKLADNRRCINCNSLGPQYVCTSFWTFVCTNCSGIHREFTHRVKSVSMAKFSSQEVAALQEGGNARAKEIYFKECDPQRHYVSDASNVERLRDFIKHVYVDRRYTGEKSFDKPPRVKMGETEDSYESRRTDTYQSGPRSPPYEDTYERRYADRPSPGRRSDDKNYRNSNEERRSPGYDKESRQYGDSRRSPAHTEVVNDWRREDRFRNGKRSDDGRISDGSSKLEGRSPDRQEDIQMSSPPVVRPVREILGENVPPLRIVEPPKANGGRATYGTFSIQRTASSSSLASSNGNPAELRREYSGTLIDFDAVPEPPTTVIQQIHQAAVAHSVPQPTTSPSADNWAAFDLPPEVKISQAPANTNSLESVLSQLSVSASVPAQTTGISGSGGFSATQPFASLTALPFASNSPSAAVPVNNLTNLPPVGAPVASPAGQIPMSPFGIGAPGSTSVLPSNAVNSFVQVPVQTSLFPPTGSQPTAQTFNPPGSGSSSNQPWNLSPASNIQVPSSNAQTLQDLLKPASDVTSETMEAKPSGRSALPEDLFTATYPSYAVAPGWQTRPPGFGFNMQYNAATPLPTYPQLSKSVNPFDVSTEISPLQAPMFPSMASLQGVLPNAAAPTGLFHTSNLGTSSPSWMPSQSSYLSAMPAHAPTLASGVPPPSAYMGQQAPSSLPPRQQGVVGFSNDGPTFGSSFPNQHPGGMYSIPATPSAFSAVGNPFA</sequence>
<evidence type="ECO:0000313" key="1">
    <source>
        <dbReference type="EMBL" id="KAH7853336.1"/>
    </source>
</evidence>
<name>A0ACB7YIV2_9ERIC</name>
<reference evidence="1 2" key="1">
    <citation type="journal article" date="2021" name="Hortic Res">
        <title>High-quality reference genome and annotation aids understanding of berry development for evergreen blueberry (Vaccinium darrowii).</title>
        <authorList>
            <person name="Yu J."/>
            <person name="Hulse-Kemp A.M."/>
            <person name="Babiker E."/>
            <person name="Staton M."/>
        </authorList>
    </citation>
    <scope>NUCLEOTIDE SEQUENCE [LARGE SCALE GENOMIC DNA]</scope>
    <source>
        <strain evidence="2">cv. NJ 8807/NJ 8810</strain>
        <tissue evidence="1">Young leaf</tissue>
    </source>
</reference>